<name>A0ABR2Z868_9AGAR</name>
<proteinExistence type="predicted"/>
<reference evidence="1 2" key="1">
    <citation type="submission" date="2024-05" db="EMBL/GenBank/DDBJ databases">
        <title>A draft genome resource for the thread blight pathogen Marasmius tenuissimus strain MS-2.</title>
        <authorList>
            <person name="Yulfo-Soto G.E."/>
            <person name="Baruah I.K."/>
            <person name="Amoako-Attah I."/>
            <person name="Bukari Y."/>
            <person name="Meinhardt L.W."/>
            <person name="Bailey B.A."/>
            <person name="Cohen S.P."/>
        </authorList>
    </citation>
    <scope>NUCLEOTIDE SEQUENCE [LARGE SCALE GENOMIC DNA]</scope>
    <source>
        <strain evidence="1 2">MS-2</strain>
    </source>
</reference>
<dbReference type="EMBL" id="JBBXMP010000517">
    <property type="protein sequence ID" value="KAL0057488.1"/>
    <property type="molecule type" value="Genomic_DNA"/>
</dbReference>
<keyword evidence="2" id="KW-1185">Reference proteome</keyword>
<comment type="caution">
    <text evidence="1">The sequence shown here is derived from an EMBL/GenBank/DDBJ whole genome shotgun (WGS) entry which is preliminary data.</text>
</comment>
<gene>
    <name evidence="1" type="ORF">AAF712_015872</name>
</gene>
<evidence type="ECO:0000313" key="1">
    <source>
        <dbReference type="EMBL" id="KAL0057488.1"/>
    </source>
</evidence>
<organism evidence="1 2">
    <name type="scientific">Marasmius tenuissimus</name>
    <dbReference type="NCBI Taxonomy" id="585030"/>
    <lineage>
        <taxon>Eukaryota</taxon>
        <taxon>Fungi</taxon>
        <taxon>Dikarya</taxon>
        <taxon>Basidiomycota</taxon>
        <taxon>Agaricomycotina</taxon>
        <taxon>Agaricomycetes</taxon>
        <taxon>Agaricomycetidae</taxon>
        <taxon>Agaricales</taxon>
        <taxon>Marasmiineae</taxon>
        <taxon>Marasmiaceae</taxon>
        <taxon>Marasmius</taxon>
    </lineage>
</organism>
<evidence type="ECO:0000313" key="2">
    <source>
        <dbReference type="Proteomes" id="UP001437256"/>
    </source>
</evidence>
<accession>A0ABR2Z868</accession>
<protein>
    <submittedName>
        <fullName evidence="1">Uncharacterized protein</fullName>
    </submittedName>
</protein>
<dbReference type="Proteomes" id="UP001437256">
    <property type="component" value="Unassembled WGS sequence"/>
</dbReference>
<sequence>MFSPPEISDHKLDHGYQFTQKRLTASNLPKPTPNISLLNVLVLDIISRHYNEFVCKVLVVLNIPAESVAASLLVQSGSPAGSGASLLSKHDALNVEKVVDIFRRYARALRARSLRLDSYLEEIVIALESWGV</sequence>